<dbReference type="Proteomes" id="UP000663856">
    <property type="component" value="Unassembled WGS sequence"/>
</dbReference>
<dbReference type="EMBL" id="CAJNRF010001225">
    <property type="protein sequence ID" value="CAF2002197.1"/>
    <property type="molecule type" value="Genomic_DNA"/>
</dbReference>
<dbReference type="Proteomes" id="UP000663866">
    <property type="component" value="Unassembled WGS sequence"/>
</dbReference>
<keyword evidence="4" id="KW-1185">Reference proteome</keyword>
<feature type="non-terminal residue" evidence="1">
    <location>
        <position position="55"/>
    </location>
</feature>
<accession>A0A816MV98</accession>
<proteinExistence type="predicted"/>
<name>A0A816MV98_9BILA</name>
<reference evidence="1" key="1">
    <citation type="submission" date="2021-02" db="EMBL/GenBank/DDBJ databases">
        <authorList>
            <person name="Nowell W R."/>
        </authorList>
    </citation>
    <scope>NUCLEOTIDE SEQUENCE</scope>
</reference>
<dbReference type="AlphaFoldDB" id="A0A816MV98"/>
<gene>
    <name evidence="2" type="ORF">OVN521_LOCUS20149</name>
    <name evidence="1" type="ORF">WKI299_LOCUS4822</name>
</gene>
<protein>
    <submittedName>
        <fullName evidence="1">Uncharacterized protein</fullName>
    </submittedName>
</protein>
<evidence type="ECO:0000313" key="2">
    <source>
        <dbReference type="EMBL" id="CAF4087380.1"/>
    </source>
</evidence>
<evidence type="ECO:0000313" key="3">
    <source>
        <dbReference type="Proteomes" id="UP000663856"/>
    </source>
</evidence>
<sequence>MDTSDSINLTPAQLEVGLINVTIDQSALFCCFLTALLENRSNEAVINSSTVAKIL</sequence>
<evidence type="ECO:0000313" key="4">
    <source>
        <dbReference type="Proteomes" id="UP000663866"/>
    </source>
</evidence>
<dbReference type="EMBL" id="CAJOBG010003930">
    <property type="protein sequence ID" value="CAF4087380.1"/>
    <property type="molecule type" value="Genomic_DNA"/>
</dbReference>
<comment type="caution">
    <text evidence="1">The sequence shown here is derived from an EMBL/GenBank/DDBJ whole genome shotgun (WGS) entry which is preliminary data.</text>
</comment>
<evidence type="ECO:0000313" key="1">
    <source>
        <dbReference type="EMBL" id="CAF2002197.1"/>
    </source>
</evidence>
<organism evidence="1 3">
    <name type="scientific">Rotaria magnacalcarata</name>
    <dbReference type="NCBI Taxonomy" id="392030"/>
    <lineage>
        <taxon>Eukaryota</taxon>
        <taxon>Metazoa</taxon>
        <taxon>Spiralia</taxon>
        <taxon>Gnathifera</taxon>
        <taxon>Rotifera</taxon>
        <taxon>Eurotatoria</taxon>
        <taxon>Bdelloidea</taxon>
        <taxon>Philodinida</taxon>
        <taxon>Philodinidae</taxon>
        <taxon>Rotaria</taxon>
    </lineage>
</organism>